<proteinExistence type="predicted"/>
<dbReference type="GO" id="GO:0004672">
    <property type="term" value="F:protein kinase activity"/>
    <property type="evidence" value="ECO:0007669"/>
    <property type="project" value="InterPro"/>
</dbReference>
<sequence length="873" mass="98823">MVSPQALHLGHLPPPLHFVRGSHCLLCLRDPYRSLHARAEQGPKSIAGEHQRLSQYRAAAAEDMAHKAIRLEVDEFIDHFFKSRVPPQAFGTPPTQDSDVFDCLAEMKDMKEEDVSRLFVDVVNRLQLAPGLRMSQSEHKPDVCDATQERVDSAFFRSEFCPSDGRPHWADQIVAVEFKRHDTRNDPYTDSEAGTVDADAETRRKVRSQLISYAEKLFEYQHRTALYMFIVIGRTFRITRWDRSGTLVTRRMDYVCNPQVLCDVLWYMSQMTNEALGFDPSAKRVLRGSAYYTMMNKASFNDISDIDHTECVLEKLPEDGCVYKYVREMFRESLQRNWPRYLLEVPTKDGTRSFLVAKPVFQAPGMAGRGTRGYVALDLKTGRFVWLKDAWRAHYELVDQEGSVLETLNRAGVANLPTLICHGDILGQVTETPKWWELKNPRSDSSSPSQPLPLNATQSIANSSGAAPGSSKIGSSMKAKRSASDMERVDYREDCPLRRHKHYRLVVEEVGMELKKFKRGRQLMKVIYDCVVAHRDAVNKTDIMHRDVSGGNILIFPRPVNDPSLGSMHMMRWGGLLVDWELSKPITQQGVSPQARQPERTGTLQFMSVAMLTENSKVVEIADELESFFHVILYNAVRYLASNCTNAGAFIEDFFDTYKEEDGQLFCGDRKETAIKEKGRIILPSNIPLRFNPPIDGFMDTVLKWFKARYTVYTYRTHQLEGHAERSGPSNPVVVPSEESEPATQLWDTSLCDAGASSDPDIDPFLDMEPEELQPAKPTDQEEKIAALVDTHAAFLKRLSMAITAAGWKNDGVKGDNVPPSYKPRRRVGPLRHAGIATVKRRRTGLHTWSPPSDDWEDGLATPTPSRIHTAVI</sequence>
<dbReference type="PANTHER" id="PTHR38248:SF2">
    <property type="entry name" value="FUNK1 11"/>
    <property type="match status" value="1"/>
</dbReference>
<evidence type="ECO:0000313" key="4">
    <source>
        <dbReference type="Proteomes" id="UP001215151"/>
    </source>
</evidence>
<name>A0AAD7U237_9APHY</name>
<evidence type="ECO:0000259" key="2">
    <source>
        <dbReference type="Pfam" id="PF17667"/>
    </source>
</evidence>
<dbReference type="EMBL" id="JAPEVG010000015">
    <property type="protein sequence ID" value="KAJ8496358.1"/>
    <property type="molecule type" value="Genomic_DNA"/>
</dbReference>
<feature type="compositionally biased region" description="Polar residues" evidence="1">
    <location>
        <begin position="455"/>
        <end position="465"/>
    </location>
</feature>
<evidence type="ECO:0000256" key="1">
    <source>
        <dbReference type="SAM" id="MobiDB-lite"/>
    </source>
</evidence>
<reference evidence="3" key="1">
    <citation type="submission" date="2022-11" db="EMBL/GenBank/DDBJ databases">
        <title>Genome Sequence of Cubamyces cubensis.</title>
        <authorList>
            <person name="Buettner E."/>
        </authorList>
    </citation>
    <scope>NUCLEOTIDE SEQUENCE</scope>
    <source>
        <strain evidence="3">MPL-01</strain>
    </source>
</reference>
<dbReference type="Pfam" id="PF17667">
    <property type="entry name" value="Pkinase_fungal"/>
    <property type="match status" value="1"/>
</dbReference>
<dbReference type="PANTHER" id="PTHR38248">
    <property type="entry name" value="FUNK1 6"/>
    <property type="match status" value="1"/>
</dbReference>
<feature type="region of interest" description="Disordered" evidence="1">
    <location>
        <begin position="845"/>
        <end position="873"/>
    </location>
</feature>
<feature type="compositionally biased region" description="Low complexity" evidence="1">
    <location>
        <begin position="443"/>
        <end position="453"/>
    </location>
</feature>
<accession>A0AAD7U237</accession>
<dbReference type="SUPFAM" id="SSF56112">
    <property type="entry name" value="Protein kinase-like (PK-like)"/>
    <property type="match status" value="1"/>
</dbReference>
<dbReference type="Gene3D" id="1.10.510.10">
    <property type="entry name" value="Transferase(Phosphotransferase) domain 1"/>
    <property type="match status" value="1"/>
</dbReference>
<feature type="region of interest" description="Disordered" evidence="1">
    <location>
        <begin position="438"/>
        <end position="488"/>
    </location>
</feature>
<keyword evidence="4" id="KW-1185">Reference proteome</keyword>
<dbReference type="PROSITE" id="PS00109">
    <property type="entry name" value="PROTEIN_KINASE_TYR"/>
    <property type="match status" value="1"/>
</dbReference>
<protein>
    <recommendedName>
        <fullName evidence="2">Fungal-type protein kinase domain-containing protein</fullName>
    </recommendedName>
</protein>
<dbReference type="InterPro" id="IPR040976">
    <property type="entry name" value="Pkinase_fungal"/>
</dbReference>
<dbReference type="InterPro" id="IPR008266">
    <property type="entry name" value="Tyr_kinase_AS"/>
</dbReference>
<dbReference type="Proteomes" id="UP001215151">
    <property type="component" value="Unassembled WGS sequence"/>
</dbReference>
<gene>
    <name evidence="3" type="ORF">ONZ51_g1143</name>
</gene>
<comment type="caution">
    <text evidence="3">The sequence shown here is derived from an EMBL/GenBank/DDBJ whole genome shotgun (WGS) entry which is preliminary data.</text>
</comment>
<feature type="domain" description="Fungal-type protein kinase" evidence="2">
    <location>
        <begin position="199"/>
        <end position="634"/>
    </location>
</feature>
<organism evidence="3 4">
    <name type="scientific">Trametes cubensis</name>
    <dbReference type="NCBI Taxonomy" id="1111947"/>
    <lineage>
        <taxon>Eukaryota</taxon>
        <taxon>Fungi</taxon>
        <taxon>Dikarya</taxon>
        <taxon>Basidiomycota</taxon>
        <taxon>Agaricomycotina</taxon>
        <taxon>Agaricomycetes</taxon>
        <taxon>Polyporales</taxon>
        <taxon>Polyporaceae</taxon>
        <taxon>Trametes</taxon>
    </lineage>
</organism>
<feature type="region of interest" description="Disordered" evidence="1">
    <location>
        <begin position="721"/>
        <end position="740"/>
    </location>
</feature>
<dbReference type="AlphaFoldDB" id="A0AAD7U237"/>
<dbReference type="InterPro" id="IPR011009">
    <property type="entry name" value="Kinase-like_dom_sf"/>
</dbReference>
<evidence type="ECO:0000313" key="3">
    <source>
        <dbReference type="EMBL" id="KAJ8496358.1"/>
    </source>
</evidence>